<proteinExistence type="predicted"/>
<keyword evidence="2 5" id="KW-0808">Transferase</keyword>
<dbReference type="InterPro" id="IPR029063">
    <property type="entry name" value="SAM-dependent_MTases_sf"/>
</dbReference>
<evidence type="ECO:0000313" key="6">
    <source>
        <dbReference type="Proteomes" id="UP001162834"/>
    </source>
</evidence>
<reference evidence="5" key="1">
    <citation type="journal article" date="2022" name="Int. J. Syst. Evol. Microbiol.">
        <title>Pseudomonas aegrilactucae sp. nov. and Pseudomonas morbosilactucae sp. nov., pathogens causing bacterial rot of lettuce in Japan.</title>
        <authorList>
            <person name="Sawada H."/>
            <person name="Fujikawa T."/>
            <person name="Satou M."/>
        </authorList>
    </citation>
    <scope>NUCLEOTIDE SEQUENCE</scope>
    <source>
        <strain evidence="5">0166_1</strain>
    </source>
</reference>
<dbReference type="PANTHER" id="PTHR43712:SF2">
    <property type="entry name" value="O-METHYLTRANSFERASE CICE"/>
    <property type="match status" value="1"/>
</dbReference>
<keyword evidence="3" id="KW-0949">S-adenosyl-L-methionine</keyword>
<dbReference type="EC" id="2.1.1.316" evidence="5"/>
<dbReference type="Gene3D" id="1.10.10.10">
    <property type="entry name" value="Winged helix-like DNA-binding domain superfamily/Winged helix DNA-binding domain"/>
    <property type="match status" value="1"/>
</dbReference>
<evidence type="ECO:0000256" key="1">
    <source>
        <dbReference type="ARBA" id="ARBA00022603"/>
    </source>
</evidence>
<dbReference type="InterPro" id="IPR001077">
    <property type="entry name" value="COMT_C"/>
</dbReference>
<dbReference type="PANTHER" id="PTHR43712">
    <property type="entry name" value="PUTATIVE (AFU_ORTHOLOGUE AFUA_4G14580)-RELATED"/>
    <property type="match status" value="1"/>
</dbReference>
<protein>
    <submittedName>
        <fullName evidence="5">Mitomycin biosynthesis 6-O-methyltransferase</fullName>
        <ecNumber evidence="5">2.1.1.316</ecNumber>
    </submittedName>
</protein>
<dbReference type="PROSITE" id="PS51683">
    <property type="entry name" value="SAM_OMT_II"/>
    <property type="match status" value="1"/>
</dbReference>
<dbReference type="GO" id="GO:0032259">
    <property type="term" value="P:methylation"/>
    <property type="evidence" value="ECO:0007669"/>
    <property type="project" value="UniProtKB-KW"/>
</dbReference>
<evidence type="ECO:0000256" key="3">
    <source>
        <dbReference type="ARBA" id="ARBA00022691"/>
    </source>
</evidence>
<dbReference type="AlphaFoldDB" id="A0A9E7C0R7"/>
<evidence type="ECO:0000256" key="2">
    <source>
        <dbReference type="ARBA" id="ARBA00022679"/>
    </source>
</evidence>
<dbReference type="Gene3D" id="1.10.287.1350">
    <property type="match status" value="1"/>
</dbReference>
<dbReference type="KEGG" id="sbae:DSM104329_03114"/>
<gene>
    <name evidence="5" type="primary">mmcR</name>
    <name evidence="5" type="ORF">DSM104329_03114</name>
</gene>
<evidence type="ECO:0000259" key="4">
    <source>
        <dbReference type="Pfam" id="PF00891"/>
    </source>
</evidence>
<dbReference type="EMBL" id="CP087164">
    <property type="protein sequence ID" value="UGS36705.1"/>
    <property type="molecule type" value="Genomic_DNA"/>
</dbReference>
<organism evidence="5 6">
    <name type="scientific">Capillimicrobium parvum</name>
    <dbReference type="NCBI Taxonomy" id="2884022"/>
    <lineage>
        <taxon>Bacteria</taxon>
        <taxon>Bacillati</taxon>
        <taxon>Actinomycetota</taxon>
        <taxon>Thermoleophilia</taxon>
        <taxon>Solirubrobacterales</taxon>
        <taxon>Capillimicrobiaceae</taxon>
        <taxon>Capillimicrobium</taxon>
    </lineage>
</organism>
<dbReference type="Gene3D" id="3.40.50.150">
    <property type="entry name" value="Vaccinia Virus protein VP39"/>
    <property type="match status" value="1"/>
</dbReference>
<dbReference type="InterPro" id="IPR036388">
    <property type="entry name" value="WH-like_DNA-bd_sf"/>
</dbReference>
<dbReference type="Pfam" id="PF00891">
    <property type="entry name" value="Methyltransf_2"/>
    <property type="match status" value="1"/>
</dbReference>
<dbReference type="SUPFAM" id="SSF53335">
    <property type="entry name" value="S-adenosyl-L-methionine-dependent methyltransferases"/>
    <property type="match status" value="1"/>
</dbReference>
<evidence type="ECO:0000313" key="5">
    <source>
        <dbReference type="EMBL" id="UGS36705.1"/>
    </source>
</evidence>
<dbReference type="Proteomes" id="UP001162834">
    <property type="component" value="Chromosome"/>
</dbReference>
<feature type="domain" description="O-methyltransferase C-terminal" evidence="4">
    <location>
        <begin position="51"/>
        <end position="258"/>
    </location>
</feature>
<keyword evidence="6" id="KW-1185">Reference proteome</keyword>
<name>A0A9E7C0R7_9ACTN</name>
<sequence length="282" mass="30489">MRALASEGVFHEEDGRRFALTPIGDCLRSDAEEPVGAWAAFVGRPYYWQAWGDLLHSIRTGESAFAHRHGIDPWGYRARNPEEAAIFDRAMADLARRASRSTLDAYDFGRHRTIVDVGGGRGELLVNLLKAHPAMQGVLFDLPHVVEAAGGELDAAGVGERCRTVAGSFFDEVPQGADAYVLRAVLHDWDDPEAVAILETCRRAMAADASLLVIERDIGPPNARPDAKFSDLNMLVAPGGRERSIAEYGALFVTAGFRLAESPAAGFGLHVIVGVPMPDGTR</sequence>
<dbReference type="InterPro" id="IPR016461">
    <property type="entry name" value="COMT-like"/>
</dbReference>
<keyword evidence="1 5" id="KW-0489">Methyltransferase</keyword>
<accession>A0A9E7C0R7</accession>
<dbReference type="CDD" id="cd02440">
    <property type="entry name" value="AdoMet_MTases"/>
    <property type="match status" value="1"/>
</dbReference>
<dbReference type="GO" id="GO:0008171">
    <property type="term" value="F:O-methyltransferase activity"/>
    <property type="evidence" value="ECO:0007669"/>
    <property type="project" value="InterPro"/>
</dbReference>